<dbReference type="VEuPathDB" id="VectorBase:ISCW009109"/>
<dbReference type="EMBL" id="ABJB010908895">
    <property type="status" value="NOT_ANNOTATED_CDS"/>
    <property type="molecule type" value="Genomic_DNA"/>
</dbReference>
<evidence type="ECO:0000259" key="4">
    <source>
        <dbReference type="Pfam" id="PF26060"/>
    </source>
</evidence>
<dbReference type="EnsemblMetazoa" id="ISCW009109-RA">
    <property type="protein sequence ID" value="ISCW009109-PA"/>
    <property type="gene ID" value="ISCW009109"/>
</dbReference>
<organism>
    <name type="scientific">Ixodes scapularis</name>
    <name type="common">Black-legged tick</name>
    <name type="synonym">Deer tick</name>
    <dbReference type="NCBI Taxonomy" id="6945"/>
    <lineage>
        <taxon>Eukaryota</taxon>
        <taxon>Metazoa</taxon>
        <taxon>Ecdysozoa</taxon>
        <taxon>Arthropoda</taxon>
        <taxon>Chelicerata</taxon>
        <taxon>Arachnida</taxon>
        <taxon>Acari</taxon>
        <taxon>Parasitiformes</taxon>
        <taxon>Ixodida</taxon>
        <taxon>Ixodoidea</taxon>
        <taxon>Ixodidae</taxon>
        <taxon>Ixodinae</taxon>
        <taxon>Ixodes</taxon>
    </lineage>
</organism>
<keyword evidence="3" id="KW-0472">Membrane</keyword>
<keyword evidence="3" id="KW-1133">Transmembrane helix</keyword>
<keyword evidence="1" id="KW-0325">Glycoprotein</keyword>
<feature type="transmembrane region" description="Helical" evidence="3">
    <location>
        <begin position="630"/>
        <end position="661"/>
    </location>
</feature>
<dbReference type="InParanoid" id="B7PZF4"/>
<sequence>MEGDVIRPLLEVQSKVTGCFSKNVSQRSQRTPCDGGLTCSLVYFRRGQEVHVIRVEEPAAQVQLLVQPRLERSTHAGPLVVLLWTPTPVHWQLATQRLPNSSKIEAIVSAGSDVVSGASVSLTVVKKTGLFEDLLAWTESYYGVLTSFSSTRSANSVVLKVGVNQSEPASCNRTSLSPLSHVAAYLVEVQDSEGCSRPATAEEDREIHVVKLGSSLSKSSVVVQLMSKPGSALEKSQVLVLKCESDLEKWEVESEPGVQGNVEIMTENSVTSEATSYLLAVKVRTVPLPERSGDLLHTVRRLVGPANSYVQVERATRIQVYVSSKGIDTSKERHLRDSLRLRLAQDMALSCLSEKVQVAFPSPAIEYVSRHVSGQAPSEEGAAPLTPRPTPASDGGPVHVVLTLKDSSCRARRNKTHYILESPLRSCNANIVESYTGATVYRHEVLIWLLRDKQRSSTESATGKEAFLDDEDGNWDDGSGFGVINGDGKGAMAKELLVALKVQCFDAEQAGKSAGVHRLIGSGECQDVGEPCAALAHSAGSEAPGSKLAAVETWGPFVVLGRDGSAMAAAGGPAKGFPMLHSSPGEQQQLSLPMGGSGQGSTFPLPAPKATSGSSRPRPRKPTEAQQPPVVFVGVMMEAVVGIAFSSFAIGMALVAAMWYIHARTGGHSEGACGNVGPSDKIKLFFPAFLEGQLR</sequence>
<keyword evidence="7" id="KW-1185">Reference proteome</keyword>
<evidence type="ECO:0000256" key="3">
    <source>
        <dbReference type="SAM" id="Phobius"/>
    </source>
</evidence>
<dbReference type="EMBL" id="ABJB010539756">
    <property type="status" value="NOT_ANNOTATED_CDS"/>
    <property type="molecule type" value="Genomic_DNA"/>
</dbReference>
<evidence type="ECO:0000313" key="7">
    <source>
        <dbReference type="Proteomes" id="UP000001555"/>
    </source>
</evidence>
<reference evidence="5 7" key="1">
    <citation type="submission" date="2008-03" db="EMBL/GenBank/DDBJ databases">
        <title>Annotation of Ixodes scapularis.</title>
        <authorList>
            <consortium name="Ixodes scapularis Genome Project Consortium"/>
            <person name="Caler E."/>
            <person name="Hannick L.I."/>
            <person name="Bidwell S."/>
            <person name="Joardar V."/>
            <person name="Thiagarajan M."/>
            <person name="Amedeo P."/>
            <person name="Galinsky K.J."/>
            <person name="Schobel S."/>
            <person name="Inman J."/>
            <person name="Hostetler J."/>
            <person name="Miller J."/>
            <person name="Hammond M."/>
            <person name="Megy K."/>
            <person name="Lawson D."/>
            <person name="Kodira C."/>
            <person name="Sutton G."/>
            <person name="Meyer J."/>
            <person name="Hill C.A."/>
            <person name="Birren B."/>
            <person name="Nene V."/>
            <person name="Collins F."/>
            <person name="Alarcon-Chaidez F."/>
            <person name="Wikel S."/>
            <person name="Strausberg R."/>
        </authorList>
    </citation>
    <scope>NUCLEOTIDE SEQUENCE [LARGE SCALE GENOMIC DNA]</scope>
    <source>
        <strain evidence="7">Wikel</strain>
        <strain evidence="5">Wikel colony</strain>
    </source>
</reference>
<evidence type="ECO:0000256" key="2">
    <source>
        <dbReference type="SAM" id="MobiDB-lite"/>
    </source>
</evidence>
<evidence type="ECO:0000256" key="1">
    <source>
        <dbReference type="ARBA" id="ARBA00023180"/>
    </source>
</evidence>
<protein>
    <recommendedName>
        <fullName evidence="4">TGFBR3/Endoglin-like N-terminal domain-containing protein</fullName>
    </recommendedName>
</protein>
<feature type="domain" description="TGFBR3/Endoglin-like N-terminal" evidence="4">
    <location>
        <begin position="190"/>
        <end position="322"/>
    </location>
</feature>
<evidence type="ECO:0000313" key="5">
    <source>
        <dbReference type="EMBL" id="EEC11976.1"/>
    </source>
</evidence>
<feature type="domain" description="TGFBR3/Endoglin-like N-terminal" evidence="4">
    <location>
        <begin position="45"/>
        <end position="174"/>
    </location>
</feature>
<dbReference type="AlphaFoldDB" id="B7PZF4"/>
<keyword evidence="3" id="KW-0812">Transmembrane</keyword>
<dbReference type="OrthoDB" id="6420824at2759"/>
<dbReference type="Pfam" id="PF26060">
    <property type="entry name" value="TGFBR3_N"/>
    <property type="match status" value="2"/>
</dbReference>
<reference evidence="6" key="2">
    <citation type="submission" date="2020-05" db="UniProtKB">
        <authorList>
            <consortium name="EnsemblMetazoa"/>
        </authorList>
    </citation>
    <scope>IDENTIFICATION</scope>
    <source>
        <strain evidence="6">wikel</strain>
    </source>
</reference>
<feature type="region of interest" description="Disordered" evidence="2">
    <location>
        <begin position="577"/>
        <end position="626"/>
    </location>
</feature>
<dbReference type="EMBL" id="DS825751">
    <property type="protein sequence ID" value="EEC11976.1"/>
    <property type="molecule type" value="Genomic_DNA"/>
</dbReference>
<dbReference type="Proteomes" id="UP000001555">
    <property type="component" value="Unassembled WGS sequence"/>
</dbReference>
<dbReference type="HOGENOM" id="CLU_396523_0_0_1"/>
<dbReference type="InterPro" id="IPR058899">
    <property type="entry name" value="TGFBR3/Endoglin-like_N"/>
</dbReference>
<name>B7PZF4_IXOSC</name>
<evidence type="ECO:0000313" key="6">
    <source>
        <dbReference type="EnsemblMetazoa" id="ISCW009109-PA"/>
    </source>
</evidence>
<proteinExistence type="predicted"/>
<dbReference type="VEuPathDB" id="VectorBase:ISCP_007318"/>
<dbReference type="STRING" id="6945.B7PZF4"/>
<gene>
    <name evidence="5" type="ORF">IscW_ISCW009109</name>
</gene>
<accession>B7PZF4</accession>
<dbReference type="PaxDb" id="6945-B7PZF4"/>
<feature type="region of interest" description="Disordered" evidence="2">
    <location>
        <begin position="371"/>
        <end position="398"/>
    </location>
</feature>
<dbReference type="VEuPathDB" id="VectorBase:ISCI009109"/>
<dbReference type="EMBL" id="ABJB011017523">
    <property type="status" value="NOT_ANNOTATED_CDS"/>
    <property type="molecule type" value="Genomic_DNA"/>
</dbReference>
<dbReference type="EMBL" id="ABJB010200154">
    <property type="status" value="NOT_ANNOTATED_CDS"/>
    <property type="molecule type" value="Genomic_DNA"/>
</dbReference>
<dbReference type="EMBL" id="ABJB010709746">
    <property type="status" value="NOT_ANNOTATED_CDS"/>
    <property type="molecule type" value="Genomic_DNA"/>
</dbReference>